<keyword evidence="2" id="KW-1185">Reference proteome</keyword>
<dbReference type="AlphaFoldDB" id="A0A8H3FQQ7"/>
<evidence type="ECO:0000313" key="1">
    <source>
        <dbReference type="EMBL" id="CAF9929041.1"/>
    </source>
</evidence>
<proteinExistence type="predicted"/>
<dbReference type="EMBL" id="CAJPDS010000050">
    <property type="protein sequence ID" value="CAF9929041.1"/>
    <property type="molecule type" value="Genomic_DNA"/>
</dbReference>
<gene>
    <name evidence="1" type="ORF">HETSPECPRED_007269</name>
</gene>
<reference evidence="1" key="1">
    <citation type="submission" date="2021-03" db="EMBL/GenBank/DDBJ databases">
        <authorList>
            <person name="Tagirdzhanova G."/>
        </authorList>
    </citation>
    <scope>NUCLEOTIDE SEQUENCE</scope>
</reference>
<comment type="caution">
    <text evidence="1">The sequence shown here is derived from an EMBL/GenBank/DDBJ whole genome shotgun (WGS) entry which is preliminary data.</text>
</comment>
<name>A0A8H3FQQ7_9LECA</name>
<organism evidence="1 2">
    <name type="scientific">Heterodermia speciosa</name>
    <dbReference type="NCBI Taxonomy" id="116794"/>
    <lineage>
        <taxon>Eukaryota</taxon>
        <taxon>Fungi</taxon>
        <taxon>Dikarya</taxon>
        <taxon>Ascomycota</taxon>
        <taxon>Pezizomycotina</taxon>
        <taxon>Lecanoromycetes</taxon>
        <taxon>OSLEUM clade</taxon>
        <taxon>Lecanoromycetidae</taxon>
        <taxon>Caliciales</taxon>
        <taxon>Physciaceae</taxon>
        <taxon>Heterodermia</taxon>
    </lineage>
</organism>
<dbReference type="Proteomes" id="UP000664521">
    <property type="component" value="Unassembled WGS sequence"/>
</dbReference>
<dbReference type="OrthoDB" id="10606601at2759"/>
<accession>A0A8H3FQQ7</accession>
<sequence length="106" mass="11541">MAPNAVAANALTEFYLGVLAKAIFQANSGSPEENNIFYTQGPLALIFVADSWGKTIPWDFVIRFATSMVGWTNRGFLATYDRGYWSVDGALGVYAGLRVEGMGPHM</sequence>
<evidence type="ECO:0000313" key="2">
    <source>
        <dbReference type="Proteomes" id="UP000664521"/>
    </source>
</evidence>
<protein>
    <submittedName>
        <fullName evidence="1">Uncharacterized protein</fullName>
    </submittedName>
</protein>